<dbReference type="SUPFAM" id="SSF101874">
    <property type="entry name" value="YceI-like"/>
    <property type="match status" value="1"/>
</dbReference>
<feature type="signal peptide" evidence="1">
    <location>
        <begin position="1"/>
        <end position="18"/>
    </location>
</feature>
<dbReference type="InterPro" id="IPR007372">
    <property type="entry name" value="Lipid/polyisoprenoid-bd_YceI"/>
</dbReference>
<dbReference type="Gene3D" id="2.40.128.110">
    <property type="entry name" value="Lipid/polyisoprenoid-binding, YceI-like"/>
    <property type="match status" value="1"/>
</dbReference>
<organism evidence="3 4">
    <name type="scientific">Sinomicrobium oceani</name>
    <dbReference type="NCBI Taxonomy" id="1150368"/>
    <lineage>
        <taxon>Bacteria</taxon>
        <taxon>Pseudomonadati</taxon>
        <taxon>Bacteroidota</taxon>
        <taxon>Flavobacteriia</taxon>
        <taxon>Flavobacteriales</taxon>
        <taxon>Flavobacteriaceae</taxon>
        <taxon>Sinomicrobium</taxon>
    </lineage>
</organism>
<keyword evidence="4" id="KW-1185">Reference proteome</keyword>
<protein>
    <submittedName>
        <fullName evidence="3">Polyisoprenoid-binding protein YceI</fullName>
    </submittedName>
</protein>
<evidence type="ECO:0000256" key="1">
    <source>
        <dbReference type="SAM" id="SignalP"/>
    </source>
</evidence>
<dbReference type="PANTHER" id="PTHR34406:SF1">
    <property type="entry name" value="PROTEIN YCEI"/>
    <property type="match status" value="1"/>
</dbReference>
<dbReference type="AlphaFoldDB" id="A0A1K1RV43"/>
<name>A0A1K1RV43_9FLAO</name>
<dbReference type="OrthoDB" id="9811006at2"/>
<evidence type="ECO:0000313" key="4">
    <source>
        <dbReference type="Proteomes" id="UP000182248"/>
    </source>
</evidence>
<sequence length="193" mass="21233">MKKLVVIAIAFLTLSAFTTIGNTWKSDPPHTQLGFTVTHLGINDISGAFEDVSITLNAKGEDLRDAAFSLVAQTVSVDTRVDARNNHLKSTDFFNAEKYPEMSFTSTEIKKEGNNRYSLTGELSLHGITKTVHLNVLDRGLVTNPMSNKETRGIQVSGTIKRSDFGIGEKFPEAVISDEVRIIANAEFLQDEN</sequence>
<dbReference type="Pfam" id="PF04264">
    <property type="entry name" value="YceI"/>
    <property type="match status" value="1"/>
</dbReference>
<dbReference type="SMART" id="SM00867">
    <property type="entry name" value="YceI"/>
    <property type="match status" value="1"/>
</dbReference>
<dbReference type="STRING" id="1150368.SAMN02927921_04061"/>
<proteinExistence type="predicted"/>
<dbReference type="Proteomes" id="UP000182248">
    <property type="component" value="Unassembled WGS sequence"/>
</dbReference>
<keyword evidence="1" id="KW-0732">Signal</keyword>
<dbReference type="RefSeq" id="WP_072319286.1">
    <property type="nucleotide sequence ID" value="NZ_FPJE01000036.1"/>
</dbReference>
<reference evidence="3 4" key="1">
    <citation type="submission" date="2016-11" db="EMBL/GenBank/DDBJ databases">
        <authorList>
            <person name="Jaros S."/>
            <person name="Januszkiewicz K."/>
            <person name="Wedrychowicz H."/>
        </authorList>
    </citation>
    <scope>NUCLEOTIDE SEQUENCE [LARGE SCALE GENOMIC DNA]</scope>
    <source>
        <strain evidence="3 4">CGMCC 1.12145</strain>
    </source>
</reference>
<dbReference type="PANTHER" id="PTHR34406">
    <property type="entry name" value="PROTEIN YCEI"/>
    <property type="match status" value="1"/>
</dbReference>
<gene>
    <name evidence="3" type="ORF">SAMN02927921_04061</name>
</gene>
<evidence type="ECO:0000259" key="2">
    <source>
        <dbReference type="SMART" id="SM00867"/>
    </source>
</evidence>
<evidence type="ECO:0000313" key="3">
    <source>
        <dbReference type="EMBL" id="SFW76024.1"/>
    </source>
</evidence>
<accession>A0A1K1RV43</accession>
<feature type="chain" id="PRO_5013131732" evidence="1">
    <location>
        <begin position="19"/>
        <end position="193"/>
    </location>
</feature>
<dbReference type="EMBL" id="FPJE01000036">
    <property type="protein sequence ID" value="SFW76024.1"/>
    <property type="molecule type" value="Genomic_DNA"/>
</dbReference>
<dbReference type="InterPro" id="IPR036761">
    <property type="entry name" value="TTHA0802/YceI-like_sf"/>
</dbReference>
<feature type="domain" description="Lipid/polyisoprenoid-binding YceI-like" evidence="2">
    <location>
        <begin position="23"/>
        <end position="189"/>
    </location>
</feature>